<gene>
    <name evidence="1" type="ORF">PECUL_23A038605</name>
</gene>
<evidence type="ECO:0000313" key="1">
    <source>
        <dbReference type="EMBL" id="CAH2325331.1"/>
    </source>
</evidence>
<organism evidence="1 2">
    <name type="scientific">Pelobates cultripes</name>
    <name type="common">Western spadefoot toad</name>
    <dbReference type="NCBI Taxonomy" id="61616"/>
    <lineage>
        <taxon>Eukaryota</taxon>
        <taxon>Metazoa</taxon>
        <taxon>Chordata</taxon>
        <taxon>Craniata</taxon>
        <taxon>Vertebrata</taxon>
        <taxon>Euteleostomi</taxon>
        <taxon>Amphibia</taxon>
        <taxon>Batrachia</taxon>
        <taxon>Anura</taxon>
        <taxon>Pelobatoidea</taxon>
        <taxon>Pelobatidae</taxon>
        <taxon>Pelobates</taxon>
    </lineage>
</organism>
<dbReference type="EMBL" id="OW240923">
    <property type="protein sequence ID" value="CAH2325331.1"/>
    <property type="molecule type" value="Genomic_DNA"/>
</dbReference>
<dbReference type="Proteomes" id="UP001295444">
    <property type="component" value="Chromosome 12"/>
</dbReference>
<sequence length="101" mass="11481">MGIQAWESCARGLLLGVCCYGRVVYSEAEQEDLFIVLKEVLPPALLPLKDDVVSHVERYIPANDSVLKEHYKHDNHYREHLCSWCQECCGSSPTVSRQTIC</sequence>
<keyword evidence="2" id="KW-1185">Reference proteome</keyword>
<reference evidence="1" key="1">
    <citation type="submission" date="2022-03" db="EMBL/GenBank/DDBJ databases">
        <authorList>
            <person name="Alioto T."/>
            <person name="Alioto T."/>
            <person name="Gomez Garrido J."/>
        </authorList>
    </citation>
    <scope>NUCLEOTIDE SEQUENCE</scope>
</reference>
<evidence type="ECO:0000313" key="2">
    <source>
        <dbReference type="Proteomes" id="UP001295444"/>
    </source>
</evidence>
<accession>A0AAD1THV6</accession>
<proteinExistence type="predicted"/>
<protein>
    <submittedName>
        <fullName evidence="1">Uncharacterized protein</fullName>
    </submittedName>
</protein>
<name>A0AAD1THV6_PELCU</name>
<dbReference type="AlphaFoldDB" id="A0AAD1THV6"/>